<dbReference type="CDD" id="cd02136">
    <property type="entry name" value="PnbA_NfnB-like"/>
    <property type="match status" value="1"/>
</dbReference>
<keyword evidence="6" id="KW-1185">Reference proteome</keyword>
<evidence type="ECO:0000256" key="3">
    <source>
        <dbReference type="ARBA" id="ARBA00023002"/>
    </source>
</evidence>
<evidence type="ECO:0000313" key="6">
    <source>
        <dbReference type="Proteomes" id="UP001501183"/>
    </source>
</evidence>
<keyword evidence="2" id="KW-0288">FMN</keyword>
<dbReference type="EMBL" id="BAABFB010000096">
    <property type="protein sequence ID" value="GAA4491678.1"/>
    <property type="molecule type" value="Genomic_DNA"/>
</dbReference>
<feature type="domain" description="Nitroreductase" evidence="4">
    <location>
        <begin position="21"/>
        <end position="208"/>
    </location>
</feature>
<dbReference type="SUPFAM" id="SSF55469">
    <property type="entry name" value="FMN-dependent nitroreductase-like"/>
    <property type="match status" value="1"/>
</dbReference>
<gene>
    <name evidence="5" type="ORF">GCM10023094_56310</name>
</gene>
<protein>
    <submittedName>
        <fullName evidence="5">Nitroreductase</fullName>
    </submittedName>
</protein>
<organism evidence="5 6">
    <name type="scientific">Rhodococcus olei</name>
    <dbReference type="NCBI Taxonomy" id="2161675"/>
    <lineage>
        <taxon>Bacteria</taxon>
        <taxon>Bacillati</taxon>
        <taxon>Actinomycetota</taxon>
        <taxon>Actinomycetes</taxon>
        <taxon>Mycobacteriales</taxon>
        <taxon>Nocardiaceae</taxon>
        <taxon>Rhodococcus</taxon>
    </lineage>
</organism>
<dbReference type="Gene3D" id="3.40.109.10">
    <property type="entry name" value="NADH Oxidase"/>
    <property type="match status" value="1"/>
</dbReference>
<dbReference type="InterPro" id="IPR029479">
    <property type="entry name" value="Nitroreductase"/>
</dbReference>
<reference evidence="6" key="1">
    <citation type="journal article" date="2019" name="Int. J. Syst. Evol. Microbiol.">
        <title>The Global Catalogue of Microorganisms (GCM) 10K type strain sequencing project: providing services to taxonomists for standard genome sequencing and annotation.</title>
        <authorList>
            <consortium name="The Broad Institute Genomics Platform"/>
            <consortium name="The Broad Institute Genome Sequencing Center for Infectious Disease"/>
            <person name="Wu L."/>
            <person name="Ma J."/>
        </authorList>
    </citation>
    <scope>NUCLEOTIDE SEQUENCE [LARGE SCALE GENOMIC DNA]</scope>
    <source>
        <strain evidence="6">JCM 32206</strain>
    </source>
</reference>
<dbReference type="PANTHER" id="PTHR23026:SF90">
    <property type="entry name" value="IODOTYROSINE DEIODINASE 1"/>
    <property type="match status" value="1"/>
</dbReference>
<dbReference type="PANTHER" id="PTHR23026">
    <property type="entry name" value="NADPH NITROREDUCTASE"/>
    <property type="match status" value="1"/>
</dbReference>
<accession>A0ABP8PRN4</accession>
<comment type="caution">
    <text evidence="5">The sequence shown here is derived from an EMBL/GenBank/DDBJ whole genome shotgun (WGS) entry which is preliminary data.</text>
</comment>
<dbReference type="InterPro" id="IPR050627">
    <property type="entry name" value="Nitroreductase/BluB"/>
</dbReference>
<evidence type="ECO:0000256" key="2">
    <source>
        <dbReference type="ARBA" id="ARBA00022643"/>
    </source>
</evidence>
<dbReference type="Pfam" id="PF00881">
    <property type="entry name" value="Nitroreductase"/>
    <property type="match status" value="1"/>
</dbReference>
<dbReference type="RefSeq" id="WP_345353567.1">
    <property type="nucleotide sequence ID" value="NZ_BAABFB010000096.1"/>
</dbReference>
<keyword evidence="3" id="KW-0560">Oxidoreductase</keyword>
<dbReference type="InterPro" id="IPR000415">
    <property type="entry name" value="Nitroreductase-like"/>
</dbReference>
<evidence type="ECO:0000313" key="5">
    <source>
        <dbReference type="EMBL" id="GAA4491678.1"/>
    </source>
</evidence>
<dbReference type="Proteomes" id="UP001501183">
    <property type="component" value="Unassembled WGS sequence"/>
</dbReference>
<proteinExistence type="predicted"/>
<keyword evidence="1" id="KW-0285">Flavoprotein</keyword>
<evidence type="ECO:0000259" key="4">
    <source>
        <dbReference type="Pfam" id="PF00881"/>
    </source>
</evidence>
<evidence type="ECO:0000256" key="1">
    <source>
        <dbReference type="ARBA" id="ARBA00022630"/>
    </source>
</evidence>
<name>A0ABP8PRN4_9NOCA</name>
<sequence>MTTIETDTASDNAATLSTLLQDRWSCRGFLDEPVPRETIEQVLDLARLSPSWCNTQPWHVVVTDGDGTERFRRELSSHANRSDDMSPDFPFPASYTGIYQIRRRECGSQLYESLGIARGDREASARQAAKNFEFFGAPHTAVVTTEADLGVYGAVDCGLYVNTFLLAAQSLGLGAIPQAAFAAHSNFIRRHFDLPDNRLVVCGISFGWPDHQAPANRFRTRRAEKESTFTWVDR</sequence>